<protein>
    <recommendedName>
        <fullName evidence="10">Probable GTP-binding protein EngB</fullName>
    </recommendedName>
</protein>
<dbReference type="HAMAP" id="MF_00321">
    <property type="entry name" value="GTPase_EngB"/>
    <property type="match status" value="1"/>
</dbReference>
<dbReference type="GO" id="GO:0005525">
    <property type="term" value="F:GTP binding"/>
    <property type="evidence" value="ECO:0007669"/>
    <property type="project" value="UniProtKB-UniRule"/>
</dbReference>
<dbReference type="InterPro" id="IPR030393">
    <property type="entry name" value="G_ENGB_dom"/>
</dbReference>
<keyword evidence="7 10" id="KW-0342">GTP-binding</keyword>
<dbReference type="PANTHER" id="PTHR11649">
    <property type="entry name" value="MSS1/TRME-RELATED GTP-BINDING PROTEIN"/>
    <property type="match status" value="1"/>
</dbReference>
<dbReference type="eggNOG" id="COG0218">
    <property type="taxonomic scope" value="Bacteria"/>
</dbReference>
<accession>G5SRS1</accession>
<keyword evidence="5 10" id="KW-0547">Nucleotide-binding</keyword>
<keyword evidence="3 10" id="KW-0132">Cell division</keyword>
<keyword evidence="6" id="KW-0460">Magnesium</keyword>
<reference evidence="12 13" key="1">
    <citation type="submission" date="2011-03" db="EMBL/GenBank/DDBJ databases">
        <authorList>
            <person name="Weinstock G."/>
            <person name="Sodergren E."/>
            <person name="Clifton S."/>
            <person name="Fulton L."/>
            <person name="Fulton B."/>
            <person name="Courtney L."/>
            <person name="Fronick C."/>
            <person name="Harrison M."/>
            <person name="Strong C."/>
            <person name="Farmer C."/>
            <person name="Delahaunty K."/>
            <person name="Markovic C."/>
            <person name="Hall O."/>
            <person name="Minx P."/>
            <person name="Tomlinson C."/>
            <person name="Mitreva M."/>
            <person name="Hou S."/>
            <person name="Chen J."/>
            <person name="Wollam A."/>
            <person name="Pepin K.H."/>
            <person name="Johnson M."/>
            <person name="Bhonagiri V."/>
            <person name="Zhang X."/>
            <person name="Suruliraj S."/>
            <person name="Warren W."/>
            <person name="Chinwalla A."/>
            <person name="Mardis E.R."/>
            <person name="Wilson R.K."/>
        </authorList>
    </citation>
    <scope>NUCLEOTIDE SEQUENCE [LARGE SCALE GENOMIC DNA]</scope>
    <source>
        <strain evidence="12 13">YIT 11840</strain>
    </source>
</reference>
<dbReference type="CDD" id="cd01876">
    <property type="entry name" value="YihA_EngB"/>
    <property type="match status" value="1"/>
</dbReference>
<evidence type="ECO:0000313" key="12">
    <source>
        <dbReference type="EMBL" id="EHH00063.1"/>
    </source>
</evidence>
<dbReference type="HOGENOM" id="CLU_033732_3_1_10"/>
<dbReference type="GO" id="GO:0046872">
    <property type="term" value="F:metal ion binding"/>
    <property type="evidence" value="ECO:0007669"/>
    <property type="project" value="UniProtKB-KW"/>
</dbReference>
<evidence type="ECO:0000256" key="10">
    <source>
        <dbReference type="HAMAP-Rule" id="MF_00321"/>
    </source>
</evidence>
<proteinExistence type="inferred from homology"/>
<keyword evidence="4" id="KW-0479">Metal-binding</keyword>
<name>G5SRS1_9BACT</name>
<dbReference type="InterPro" id="IPR027417">
    <property type="entry name" value="P-loop_NTPase"/>
</dbReference>
<dbReference type="NCBIfam" id="TIGR03598">
    <property type="entry name" value="GTPase_YsxC"/>
    <property type="match status" value="1"/>
</dbReference>
<evidence type="ECO:0000256" key="6">
    <source>
        <dbReference type="ARBA" id="ARBA00022842"/>
    </source>
</evidence>
<dbReference type="InterPro" id="IPR019987">
    <property type="entry name" value="GTP-bd_ribosome_bio_YsxC"/>
</dbReference>
<dbReference type="Pfam" id="PF01926">
    <property type="entry name" value="MMR_HSR1"/>
    <property type="match status" value="1"/>
</dbReference>
<evidence type="ECO:0000256" key="8">
    <source>
        <dbReference type="ARBA" id="ARBA00023210"/>
    </source>
</evidence>
<evidence type="ECO:0000259" key="11">
    <source>
        <dbReference type="PROSITE" id="PS51706"/>
    </source>
</evidence>
<comment type="cofactor">
    <cofactor evidence="1">
        <name>Mg(2+)</name>
        <dbReference type="ChEBI" id="CHEBI:18420"/>
    </cofactor>
</comment>
<comment type="caution">
    <text evidence="12">The sequence shown here is derived from an EMBL/GenBank/DDBJ whole genome shotgun (WGS) entry which is preliminary data.</text>
</comment>
<dbReference type="InterPro" id="IPR006073">
    <property type="entry name" value="GTP-bd"/>
</dbReference>
<dbReference type="EMBL" id="AFFY01000025">
    <property type="protein sequence ID" value="EHH00063.1"/>
    <property type="molecule type" value="Genomic_DNA"/>
</dbReference>
<evidence type="ECO:0000256" key="1">
    <source>
        <dbReference type="ARBA" id="ARBA00001946"/>
    </source>
</evidence>
<comment type="function">
    <text evidence="10">Necessary for normal cell division and for the maintenance of normal septation.</text>
</comment>
<dbReference type="SUPFAM" id="SSF52540">
    <property type="entry name" value="P-loop containing nucleoside triphosphate hydrolases"/>
    <property type="match status" value="1"/>
</dbReference>
<keyword evidence="8 10" id="KW-0717">Septation</keyword>
<dbReference type="Proteomes" id="UP000003598">
    <property type="component" value="Unassembled WGS sequence"/>
</dbReference>
<keyword evidence="9 10" id="KW-0131">Cell cycle</keyword>
<dbReference type="GO" id="GO:0000917">
    <property type="term" value="P:division septum assembly"/>
    <property type="evidence" value="ECO:0007669"/>
    <property type="project" value="UniProtKB-KW"/>
</dbReference>
<evidence type="ECO:0000256" key="5">
    <source>
        <dbReference type="ARBA" id="ARBA00022741"/>
    </source>
</evidence>
<evidence type="ECO:0000256" key="2">
    <source>
        <dbReference type="ARBA" id="ARBA00009638"/>
    </source>
</evidence>
<dbReference type="Gene3D" id="3.40.50.300">
    <property type="entry name" value="P-loop containing nucleotide triphosphate hydrolases"/>
    <property type="match status" value="1"/>
</dbReference>
<evidence type="ECO:0000256" key="9">
    <source>
        <dbReference type="ARBA" id="ARBA00023306"/>
    </source>
</evidence>
<feature type="domain" description="EngB-type G" evidence="11">
    <location>
        <begin position="44"/>
        <end position="219"/>
    </location>
</feature>
<keyword evidence="13" id="KW-1185">Reference proteome</keyword>
<sequence>MCKDNQKPNKKRIFANKKIQTDMEIKSAEFVISNSSVGKCPSTHAPEYAFIGRSNVGKSSLINMLTNNKKLAKTSATPGKTLLINHFLINNEWYLVDLPGYGYAKISKKEQEKLQQIISSYILCREQMTNLFVLVDSRHEPQKIDMEFIEWLGENGIPFSIVFTKADKSKPTKLKANIDAYLKALKEQWEELPPYFITSSENKTGRTELLNYIESINKSL</sequence>
<dbReference type="STRING" id="762968.HMPREF9441_02069"/>
<dbReference type="PATRIC" id="fig|762968.3.peg.1841"/>
<gene>
    <name evidence="10" type="primary">engB</name>
    <name evidence="12" type="ORF">HMPREF9441_02069</name>
</gene>
<organism evidence="12 13">
    <name type="scientific">Paraprevotella clara YIT 11840</name>
    <dbReference type="NCBI Taxonomy" id="762968"/>
    <lineage>
        <taxon>Bacteria</taxon>
        <taxon>Pseudomonadati</taxon>
        <taxon>Bacteroidota</taxon>
        <taxon>Bacteroidia</taxon>
        <taxon>Bacteroidales</taxon>
        <taxon>Prevotellaceae</taxon>
        <taxon>Paraprevotella</taxon>
    </lineage>
</organism>
<evidence type="ECO:0000256" key="7">
    <source>
        <dbReference type="ARBA" id="ARBA00023134"/>
    </source>
</evidence>
<evidence type="ECO:0000256" key="3">
    <source>
        <dbReference type="ARBA" id="ARBA00022618"/>
    </source>
</evidence>
<dbReference type="PROSITE" id="PS51706">
    <property type="entry name" value="G_ENGB"/>
    <property type="match status" value="1"/>
</dbReference>
<comment type="similarity">
    <text evidence="2 10">Belongs to the TRAFAC class TrmE-Era-EngA-EngB-Septin-like GTPase superfamily. EngB GTPase family.</text>
</comment>
<evidence type="ECO:0000256" key="4">
    <source>
        <dbReference type="ARBA" id="ARBA00022723"/>
    </source>
</evidence>
<dbReference type="PANTHER" id="PTHR11649:SF13">
    <property type="entry name" value="ENGB-TYPE G DOMAIN-CONTAINING PROTEIN"/>
    <property type="match status" value="1"/>
</dbReference>
<dbReference type="FunFam" id="3.40.50.300:FF:000098">
    <property type="entry name" value="Probable GTP-binding protein EngB"/>
    <property type="match status" value="1"/>
</dbReference>
<dbReference type="AlphaFoldDB" id="G5SRS1"/>
<evidence type="ECO:0000313" key="13">
    <source>
        <dbReference type="Proteomes" id="UP000003598"/>
    </source>
</evidence>